<evidence type="ECO:0000256" key="1">
    <source>
        <dbReference type="SAM" id="SignalP"/>
    </source>
</evidence>
<organism evidence="2 3">
    <name type="scientific">Leifsonia xyli subsp. xyli</name>
    <dbReference type="NCBI Taxonomy" id="59736"/>
    <lineage>
        <taxon>Bacteria</taxon>
        <taxon>Bacillati</taxon>
        <taxon>Actinomycetota</taxon>
        <taxon>Actinomycetes</taxon>
        <taxon>Micrococcales</taxon>
        <taxon>Microbacteriaceae</taxon>
        <taxon>Leifsonia</taxon>
    </lineage>
</organism>
<name>A0A1E2SKC7_LEIXY</name>
<evidence type="ECO:0000313" key="2">
    <source>
        <dbReference type="EMBL" id="ODA90325.1"/>
    </source>
</evidence>
<feature type="signal peptide" evidence="1">
    <location>
        <begin position="1"/>
        <end position="33"/>
    </location>
</feature>
<gene>
    <name evidence="2" type="ORF">ATY41_10060</name>
</gene>
<reference evidence="2 3" key="1">
    <citation type="submission" date="2015-11" db="EMBL/GenBank/DDBJ databases">
        <authorList>
            <person name="Zhang Y."/>
            <person name="Guo Z."/>
        </authorList>
    </citation>
    <scope>NUCLEOTIDE SEQUENCE [LARGE SCALE GENOMIC DNA]</scope>
    <source>
        <strain evidence="3">gdw1</strain>
    </source>
</reference>
<keyword evidence="1" id="KW-0732">Signal</keyword>
<accession>A0A1E2SKC7</accession>
<dbReference type="Proteomes" id="UP000094426">
    <property type="component" value="Unassembled WGS sequence"/>
</dbReference>
<feature type="chain" id="PRO_5038771109" description="Secreted protein" evidence="1">
    <location>
        <begin position="34"/>
        <end position="80"/>
    </location>
</feature>
<comment type="caution">
    <text evidence="2">The sequence shown here is derived from an EMBL/GenBank/DDBJ whole genome shotgun (WGS) entry which is preliminary data.</text>
</comment>
<evidence type="ECO:0000313" key="3">
    <source>
        <dbReference type="Proteomes" id="UP000094426"/>
    </source>
</evidence>
<sequence>MMSFKRFVRLAVVAIPALAVLMTGVIVAPAANAKSNYRVCGVWNSSSIDGWIGTGLVVKIYKNDYNFDTCFVKIDYMINH</sequence>
<dbReference type="AlphaFoldDB" id="A0A1E2SKC7"/>
<protein>
    <recommendedName>
        <fullName evidence="4">Secreted protein</fullName>
    </recommendedName>
</protein>
<evidence type="ECO:0008006" key="4">
    <source>
        <dbReference type="Google" id="ProtNLM"/>
    </source>
</evidence>
<proteinExistence type="predicted"/>
<dbReference type="EMBL" id="LNZG01000013">
    <property type="protein sequence ID" value="ODA90325.1"/>
    <property type="molecule type" value="Genomic_DNA"/>
</dbReference>